<keyword evidence="10" id="KW-1185">Reference proteome</keyword>
<evidence type="ECO:0000256" key="1">
    <source>
        <dbReference type="ARBA" id="ARBA00013267"/>
    </source>
</evidence>
<feature type="domain" description="tRNA(Ile)-lysidine/2-thiocytidine synthase N-terminal" evidence="8">
    <location>
        <begin position="42"/>
        <end position="275"/>
    </location>
</feature>
<proteinExistence type="inferred from homology"/>
<dbReference type="PANTHER" id="PTHR43033:SF1">
    <property type="entry name" value="TRNA(ILE)-LYSIDINE SYNTHASE-RELATED"/>
    <property type="match status" value="1"/>
</dbReference>
<evidence type="ECO:0000256" key="6">
    <source>
        <dbReference type="ARBA" id="ARBA00048539"/>
    </source>
</evidence>
<protein>
    <recommendedName>
        <fullName evidence="1">tRNA(Ile)-lysidine synthetase</fullName>
        <ecNumber evidence="1">6.3.4.19</ecNumber>
    </recommendedName>
</protein>
<dbReference type="Gene3D" id="3.40.50.620">
    <property type="entry name" value="HUPs"/>
    <property type="match status" value="1"/>
</dbReference>
<accession>A0A5N5X3U0</accession>
<feature type="region of interest" description="Disordered" evidence="7">
    <location>
        <begin position="413"/>
        <end position="453"/>
    </location>
</feature>
<evidence type="ECO:0000259" key="8">
    <source>
        <dbReference type="Pfam" id="PF01171"/>
    </source>
</evidence>
<dbReference type="SUPFAM" id="SSF52402">
    <property type="entry name" value="Adenine nucleotide alpha hydrolases-like"/>
    <property type="match status" value="1"/>
</dbReference>
<dbReference type="EC" id="6.3.4.19" evidence="1"/>
<gene>
    <name evidence="9" type="ORF">BDV29DRAFT_157039</name>
</gene>
<reference evidence="9 10" key="1">
    <citation type="submission" date="2019-04" db="EMBL/GenBank/DDBJ databases">
        <title>Friends and foes A comparative genomics study of 23 Aspergillus species from section Flavi.</title>
        <authorList>
            <consortium name="DOE Joint Genome Institute"/>
            <person name="Kjaerbolling I."/>
            <person name="Vesth T."/>
            <person name="Frisvad J.C."/>
            <person name="Nybo J.L."/>
            <person name="Theobald S."/>
            <person name="Kildgaard S."/>
            <person name="Isbrandt T."/>
            <person name="Kuo A."/>
            <person name="Sato A."/>
            <person name="Lyhne E.K."/>
            <person name="Kogle M.E."/>
            <person name="Wiebenga A."/>
            <person name="Kun R.S."/>
            <person name="Lubbers R.J."/>
            <person name="Makela M.R."/>
            <person name="Barry K."/>
            <person name="Chovatia M."/>
            <person name="Clum A."/>
            <person name="Daum C."/>
            <person name="Haridas S."/>
            <person name="He G."/>
            <person name="LaButti K."/>
            <person name="Lipzen A."/>
            <person name="Mondo S."/>
            <person name="Riley R."/>
            <person name="Salamov A."/>
            <person name="Simmons B.A."/>
            <person name="Magnuson J.K."/>
            <person name="Henrissat B."/>
            <person name="Mortensen U.H."/>
            <person name="Larsen T.O."/>
            <person name="Devries R.P."/>
            <person name="Grigoriev I.V."/>
            <person name="Machida M."/>
            <person name="Baker S.E."/>
            <person name="Andersen M.R."/>
        </authorList>
    </citation>
    <scope>NUCLEOTIDE SEQUENCE [LARGE SCALE GENOMIC DNA]</scope>
    <source>
        <strain evidence="9 10">CBS 151.66</strain>
    </source>
</reference>
<dbReference type="HAMAP" id="MF_01161">
    <property type="entry name" value="tRNA_Ile_lys_synt"/>
    <property type="match status" value="1"/>
</dbReference>
<evidence type="ECO:0000256" key="2">
    <source>
        <dbReference type="ARBA" id="ARBA00022598"/>
    </source>
</evidence>
<keyword evidence="5" id="KW-0067">ATP-binding</keyword>
<dbReference type="OrthoDB" id="434144at2759"/>
<organism evidence="9 10">
    <name type="scientific">Aspergillus leporis</name>
    <dbReference type="NCBI Taxonomy" id="41062"/>
    <lineage>
        <taxon>Eukaryota</taxon>
        <taxon>Fungi</taxon>
        <taxon>Dikarya</taxon>
        <taxon>Ascomycota</taxon>
        <taxon>Pezizomycotina</taxon>
        <taxon>Eurotiomycetes</taxon>
        <taxon>Eurotiomycetidae</taxon>
        <taxon>Eurotiales</taxon>
        <taxon>Aspergillaceae</taxon>
        <taxon>Aspergillus</taxon>
        <taxon>Aspergillus subgen. Circumdati</taxon>
    </lineage>
</organism>
<name>A0A5N5X3U0_9EURO</name>
<dbReference type="GO" id="GO:0008033">
    <property type="term" value="P:tRNA processing"/>
    <property type="evidence" value="ECO:0007669"/>
    <property type="project" value="UniProtKB-KW"/>
</dbReference>
<dbReference type="InterPro" id="IPR014729">
    <property type="entry name" value="Rossmann-like_a/b/a_fold"/>
</dbReference>
<dbReference type="Proteomes" id="UP000326565">
    <property type="component" value="Unassembled WGS sequence"/>
</dbReference>
<dbReference type="InterPro" id="IPR011063">
    <property type="entry name" value="TilS/TtcA_N"/>
</dbReference>
<dbReference type="GO" id="GO:0005524">
    <property type="term" value="F:ATP binding"/>
    <property type="evidence" value="ECO:0007669"/>
    <property type="project" value="UniProtKB-KW"/>
</dbReference>
<evidence type="ECO:0000313" key="10">
    <source>
        <dbReference type="Proteomes" id="UP000326565"/>
    </source>
</evidence>
<evidence type="ECO:0000256" key="7">
    <source>
        <dbReference type="SAM" id="MobiDB-lite"/>
    </source>
</evidence>
<sequence>MAQSRSLCHISTQAISASQSLESFQQIWLRSRLSRPFPRRLGLAVSGGADSMALAYLCKQWESIRPNYISVTAFVVDHKAREESTREANMVSQWLKDIIGIYTSAHIHPNISKLILTKENQGIKSEILELTWPERIKPAFAFETHARTLRFQALGKACRDRQIETLLMGHHQDDNVETTLWRLCSGAKGAGLAGIPPVTRIPECHGLYGVSESGSSYTFPNHDIKISTGGITISRPLLNHPKSALLATCHQNNVPYVSDPTNFDPTLTPRNAIRSLLASNKLPKALTPPSILSLIKSSQGLLTSSTNLSNALLSTCRIKDLNIPTGTVTIDFPTDTDSITTTLLKELQRPSKSPAQRIHQIQCLTLRRITELVSPFPENHFPARSFEDFTRRVFLSKKDQDQMSKRQSFTLGGVMFQPLPGNTKSNAKDTNPNTKRPKVNDKKTDNNNHVNNNTWLLSRQPFMRNRSPILRYSVPGPENQDRHQRPGPNNHEHGHDPQYTPWTLWDNRYWFRFAIDPEQSLRETTQESSTLSLLVRPFRQSDLQVIRWVAGSGKKVDPGLMALMEVLRREAPGQTRFTVPLLAVEGASGEVPVALPTMDLWLPGMWETLQVPSSWRLRWEWMYKMLDNEPLKLMRWL</sequence>
<dbReference type="Pfam" id="PF01171">
    <property type="entry name" value="ATP_bind_3"/>
    <property type="match status" value="1"/>
</dbReference>
<dbReference type="PANTHER" id="PTHR43033">
    <property type="entry name" value="TRNA(ILE)-LYSIDINE SYNTHASE-RELATED"/>
    <property type="match status" value="1"/>
</dbReference>
<evidence type="ECO:0000313" key="9">
    <source>
        <dbReference type="EMBL" id="KAB8073980.1"/>
    </source>
</evidence>
<evidence type="ECO:0000256" key="5">
    <source>
        <dbReference type="ARBA" id="ARBA00022840"/>
    </source>
</evidence>
<evidence type="ECO:0000256" key="4">
    <source>
        <dbReference type="ARBA" id="ARBA00022741"/>
    </source>
</evidence>
<dbReference type="GO" id="GO:0032267">
    <property type="term" value="F:tRNA(Ile)-lysidine synthase activity"/>
    <property type="evidence" value="ECO:0007669"/>
    <property type="project" value="UniProtKB-EC"/>
</dbReference>
<evidence type="ECO:0000256" key="3">
    <source>
        <dbReference type="ARBA" id="ARBA00022694"/>
    </source>
</evidence>
<keyword evidence="2" id="KW-0436">Ligase</keyword>
<dbReference type="InterPro" id="IPR012094">
    <property type="entry name" value="tRNA_Ile_lys_synt"/>
</dbReference>
<dbReference type="EMBL" id="ML732217">
    <property type="protein sequence ID" value="KAB8073980.1"/>
    <property type="molecule type" value="Genomic_DNA"/>
</dbReference>
<keyword evidence="3" id="KW-0819">tRNA processing</keyword>
<dbReference type="AlphaFoldDB" id="A0A5N5X3U0"/>
<comment type="catalytic activity">
    <reaction evidence="6">
        <text>cytidine(34) in tRNA(Ile2) + L-lysine + ATP = lysidine(34) in tRNA(Ile2) + AMP + diphosphate + H(+)</text>
        <dbReference type="Rhea" id="RHEA:43744"/>
        <dbReference type="Rhea" id="RHEA-COMP:10625"/>
        <dbReference type="Rhea" id="RHEA-COMP:10670"/>
        <dbReference type="ChEBI" id="CHEBI:15378"/>
        <dbReference type="ChEBI" id="CHEBI:30616"/>
        <dbReference type="ChEBI" id="CHEBI:32551"/>
        <dbReference type="ChEBI" id="CHEBI:33019"/>
        <dbReference type="ChEBI" id="CHEBI:82748"/>
        <dbReference type="ChEBI" id="CHEBI:83665"/>
        <dbReference type="ChEBI" id="CHEBI:456215"/>
        <dbReference type="EC" id="6.3.4.19"/>
    </reaction>
</comment>
<feature type="region of interest" description="Disordered" evidence="7">
    <location>
        <begin position="469"/>
        <end position="498"/>
    </location>
</feature>
<dbReference type="InterPro" id="IPR012795">
    <property type="entry name" value="tRNA_Ile_lys_synt_N"/>
</dbReference>
<feature type="compositionally biased region" description="Basic and acidic residues" evidence="7">
    <location>
        <begin position="479"/>
        <end position="496"/>
    </location>
</feature>
<keyword evidence="4" id="KW-0547">Nucleotide-binding</keyword>
<dbReference type="CDD" id="cd01992">
    <property type="entry name" value="TilS_N"/>
    <property type="match status" value="1"/>
</dbReference>
<feature type="compositionally biased region" description="Polar residues" evidence="7">
    <location>
        <begin position="420"/>
        <end position="434"/>
    </location>
</feature>